<evidence type="ECO:0000313" key="2">
    <source>
        <dbReference type="EMBL" id="CAH1781206.1"/>
    </source>
</evidence>
<feature type="region of interest" description="Disordered" evidence="1">
    <location>
        <begin position="659"/>
        <end position="722"/>
    </location>
</feature>
<comment type="caution">
    <text evidence="2">The sequence shown here is derived from an EMBL/GenBank/DDBJ whole genome shotgun (WGS) entry which is preliminary data.</text>
</comment>
<feature type="region of interest" description="Disordered" evidence="1">
    <location>
        <begin position="473"/>
        <end position="538"/>
    </location>
</feature>
<feature type="compositionally biased region" description="Low complexity" evidence="1">
    <location>
        <begin position="1997"/>
        <end position="2022"/>
    </location>
</feature>
<feature type="compositionally biased region" description="Basic and acidic residues" evidence="1">
    <location>
        <begin position="1267"/>
        <end position="1276"/>
    </location>
</feature>
<feature type="compositionally biased region" description="Polar residues" evidence="1">
    <location>
        <begin position="182"/>
        <end position="211"/>
    </location>
</feature>
<feature type="region of interest" description="Disordered" evidence="1">
    <location>
        <begin position="1103"/>
        <end position="1314"/>
    </location>
</feature>
<feature type="compositionally biased region" description="Polar residues" evidence="1">
    <location>
        <begin position="1666"/>
        <end position="1681"/>
    </location>
</feature>
<feature type="compositionally biased region" description="Polar residues" evidence="1">
    <location>
        <begin position="1718"/>
        <end position="1727"/>
    </location>
</feature>
<evidence type="ECO:0000313" key="3">
    <source>
        <dbReference type="Proteomes" id="UP000749559"/>
    </source>
</evidence>
<feature type="compositionally biased region" description="Polar residues" evidence="1">
    <location>
        <begin position="676"/>
        <end position="700"/>
    </location>
</feature>
<feature type="compositionally biased region" description="Low complexity" evidence="1">
    <location>
        <begin position="1874"/>
        <end position="1890"/>
    </location>
</feature>
<evidence type="ECO:0000256" key="1">
    <source>
        <dbReference type="SAM" id="MobiDB-lite"/>
    </source>
</evidence>
<name>A0A8S4NHX0_OWEFU</name>
<feature type="compositionally biased region" description="Low complexity" evidence="1">
    <location>
        <begin position="170"/>
        <end position="181"/>
    </location>
</feature>
<reference evidence="2" key="1">
    <citation type="submission" date="2022-03" db="EMBL/GenBank/DDBJ databases">
        <authorList>
            <person name="Martin C."/>
        </authorList>
    </citation>
    <scope>NUCLEOTIDE SEQUENCE</scope>
</reference>
<feature type="compositionally biased region" description="Polar residues" evidence="1">
    <location>
        <begin position="144"/>
        <end position="162"/>
    </location>
</feature>
<sequence>MDFKIYEDDLEQSVTMTTTDNSQDSLMQRKRGRLKRFAHGLKDKIKPMKLGRKRILSNSNWDLSNENDEEFATTNEAKLLKLGGSLGDFQNEKLNSRRRSYSMQTLYNISENIDDVGPHGDSQSIGIRNKSIWNENINEISENQRPSSNASYGKTSNSNISLRSEHSFDVSGRTSRSSVTSQLDSAESSLNVSSLETSGNHSNQGLNTSAVSVQLKKKRKWTKGFTGLFTKHMKPRRHTVVVDKDILDKIQKGPLVDTYQDPLNTEQNQSDFKAQINNPNDQTSVRISDVEITQTIDVKFLPAECAITVGDTESETPVVDTTHQNKTTDKINTEFESGNTEQDIVFLDDEDELKQGKESEVISEFIETDSNRISNVDDIDYQNGQLDALGDRNIINRSLITQTLLTQNAIRDDIIQNTQLENYSVISQEDNLGSYARKSLITQRKRARIGSSSDIPQHIVNMDSVQTNPIETSQKSIEPNGKSMRRVKSSNLPIRRSSRIPRIHTRSCDTLKIPAGSSVNPVDPETSPKNSTASDNSKLLTGLSRHNIGFSNRPRIHTQSEGQDTVSVSGIRLGLTHRGLSGLTVKSPRDKQDQLDSGVLINKIEASQRGKINTVTEIDPNMTEQRFISNNKTLIHGGNPPIKCHVTPETPSLISQDIDHVTSSGQRDSPKGFPQSRLTTKQNNNIEQLGGQSKNNSSKKQMALKSKNSRRDQADSSSGIQIDNSLDINHCNLTDDLDEINCNVSGNDGYSDVHTPVDSLTDNSLESIGNTVRQATTGVNETNTGLLRGYMDGHSMCNSKSGVLEQTGSLNENDLSIMDTCQLSNNTDQRRDSMNEILNEHHLASDTTDQNIGLTTLEGILSPGSKRRLAKPAVATIGKNTSGTLIPGTFIPSPSKMPRLNTNRRKSPSKNESAVSAQNSNITMELRKLGNHSNRYNQPKNMEKSANCNSNDEINTPEVCNQTRSQDVKSTVNISPIVSIDSDLLNKLIANPENESTKLLSSSQKTAMKNKPSGNISQAKINTTSPTFGSNKSQQDGYQNVRNEINTGLDNQGPIAQSTPVANEDDVVDHENNVTDPRKMATELQSEPILSNDAIINDIITSNDNNIDHHSTTGSNETVPTRAENDTNKKNKTNKNKPEPPQGKKITLKPERKLRSSSSAVKKPTVLPQGKLSTSVGKTSTGKLNGNPSKNARNPSKSSTIRACSSSSLNKSPVNKPPSSATSSLQTAMPIKDPSSIQMEESSEKKTLNNKSQILTRSSGTKMGCIRIEDSSEKKTSNQPKMLTRSSGTKSSSSNLKPPKKINLSFNSSSSSLPDVNGNISIESCDSVCDVSNTSPGVSCNTTSINPGARYTNSINNHLNQDHNSASTAKKFNTTSSPAEITNILSEQKSRNSSSISHLDDDKSDSSFEIPITEGDTAKVKGQGTIATMGESKRVQPVVKDQINPIQLSEAAARNKNQTQTCDVNVKTQMLTAGILHNNPSEPKSHSNNTHNTHINKTCNVNSDDLPKSKLKQMKYQKSNSTSKILLLQSSLHQAPSRGTASMSDIKIHEKINRKEFTVVGGKSEQSPVLTKEGTVDAELEGIRINSPGGLSHVGLSHQGLSHKGLSQLGSDNISTSDVGTSSSGIITPQNPQITLQEQRSSLIYRPASGSGSIMNLKSTGKGASHQHNSTLMDRPTSTVGNVLNLKGTGFTGRIECENEDITMNDKQVKVRPKRKTATINTTSGSALTGKDKSSSNRLKQAPGSVDMKLKSTVETTGVKTGRNRHVSSSDITSKAKRTTRSRNVSDAGVINDDLKPRLTAWAAKANSKAMGNKVGTKATNGVQSRATSKIDAGRSTRSASVTSHNSSVTSQNSSLTSHNTSVTSQDTKRTRSGSRTTTQRRSISSRNTSINQHDGSLLKTSKLTSSRHNNGSQSSLHSSSQASHHSFTSDTSSRSSKSDKDNSRKVRPSFKATTKTAPAQKEISKNNSVGNIKRTDKQKSLSASSLGSNGTGAAPKSQQTTSKSQQHTTTLHQKTSKSQQAKQKDLTKQTKPSLTHNAKQQYQKPKSQNQLHSPNKKDSKKTVDAKNTLNKERHNSETKKHTMVLRSSTSGSKLPMPFNRSNTPPTRVSHQQGMTISNEIFDKGSQLIDGRAIGPSISIESGFVGSPESVDVELGGNYEKEADLEGTYETEADLEKNHEEKSAFNNSRYEDVDSERANHECTENPNEDLNEETVEEIYPIAKDRLMKPYDKDTTDEIKQLVDNADTFDDVIVIAKCVNIEADEGPSENNNNPKSNPERVSHIEKNESILPGADEVKNDMNVLPRENDTEEGSVFNVDDIADYFSGLNEKEAISTEPIINQEIGGCDVKQEETVAHIDQHEDNDAHIEEDVNYGKLQYGSESKIEDNTGTVDNMEHYVESIMPTEQKTDLDLANVSFDEELEVTEVNKISDQESTMTPIKSAEVSVEDRSMDETSPMGNDSVTLALMVHDDVIMNSTIVTRSPMALRVGEISRLTPLSFKIDMNDSKMSLENTINDDVKNSDVKNNDVRNGSRDVKDSDINDRDTKHSTGNDEDDEDFTSSRRSEPEIADNVQVESDKLLKNFPKIRDLDIKDASVIKDDIVKKSIRHKSDPTVTKSAQLRDVNKQKRPKSDSDLADVTCDSVTQGSKYVLVKYPTTYSSPRTYTSESRIDTDKSHVAKDSETDEKCESQFAKEAQDTEQTSLKLRQKHASEPSYNRGYHGDQLNKTIAADSPSKILDR</sequence>
<feature type="compositionally biased region" description="Basic and acidic residues" evidence="1">
    <location>
        <begin position="2516"/>
        <end position="2550"/>
    </location>
</feature>
<feature type="region of interest" description="Disordered" evidence="1">
    <location>
        <begin position="1352"/>
        <end position="1407"/>
    </location>
</feature>
<feature type="compositionally biased region" description="Basic and acidic residues" evidence="1">
    <location>
        <begin position="2668"/>
        <end position="2688"/>
    </location>
</feature>
<feature type="region of interest" description="Disordered" evidence="1">
    <location>
        <begin position="2263"/>
        <end position="2282"/>
    </location>
</feature>
<keyword evidence="3" id="KW-1185">Reference proteome</keyword>
<feature type="compositionally biased region" description="Polar residues" evidence="1">
    <location>
        <begin position="1352"/>
        <end position="1397"/>
    </location>
</feature>
<feature type="region of interest" description="Disordered" evidence="1">
    <location>
        <begin position="1716"/>
        <end position="1789"/>
    </location>
</feature>
<feature type="compositionally biased region" description="Polar residues" evidence="1">
    <location>
        <begin position="2030"/>
        <end position="2054"/>
    </location>
</feature>
<dbReference type="EMBL" id="CAIIXF020000004">
    <property type="protein sequence ID" value="CAH1781206.1"/>
    <property type="molecule type" value="Genomic_DNA"/>
</dbReference>
<feature type="compositionally biased region" description="Polar residues" evidence="1">
    <location>
        <begin position="527"/>
        <end position="538"/>
    </location>
</feature>
<feature type="compositionally biased region" description="Basic and acidic residues" evidence="1">
    <location>
        <begin position="2056"/>
        <end position="2081"/>
    </location>
</feature>
<feature type="compositionally biased region" description="Basic residues" evidence="1">
    <location>
        <begin position="496"/>
        <end position="505"/>
    </location>
</feature>
<feature type="compositionally biased region" description="Polar residues" evidence="1">
    <location>
        <begin position="1249"/>
        <end position="1261"/>
    </location>
</feature>
<gene>
    <name evidence="2" type="ORF">OFUS_LOCUS7810</name>
</gene>
<feature type="region of interest" description="Disordered" evidence="1">
    <location>
        <begin position="2660"/>
        <end position="2739"/>
    </location>
</feature>
<feature type="compositionally biased region" description="Low complexity" evidence="1">
    <location>
        <begin position="1286"/>
        <end position="1313"/>
    </location>
</feature>
<feature type="compositionally biased region" description="Low complexity" evidence="1">
    <location>
        <begin position="1898"/>
        <end position="1936"/>
    </location>
</feature>
<feature type="compositionally biased region" description="Polar residues" evidence="1">
    <location>
        <begin position="1171"/>
        <end position="1227"/>
    </location>
</feature>
<proteinExistence type="predicted"/>
<accession>A0A8S4NHX0</accession>
<dbReference type="Proteomes" id="UP000749559">
    <property type="component" value="Unassembled WGS sequence"/>
</dbReference>
<feature type="compositionally biased region" description="Polar residues" evidence="1">
    <location>
        <begin position="995"/>
        <end position="1061"/>
    </location>
</feature>
<protein>
    <submittedName>
        <fullName evidence="2">Uncharacterized protein</fullName>
    </submittedName>
</protein>
<feature type="region of interest" description="Disordered" evidence="1">
    <location>
        <begin position="142"/>
        <end position="211"/>
    </location>
</feature>
<feature type="region of interest" description="Disordered" evidence="1">
    <location>
        <begin position="1659"/>
        <end position="1681"/>
    </location>
</feature>
<feature type="region of interest" description="Disordered" evidence="1">
    <location>
        <begin position="1806"/>
        <end position="2111"/>
    </location>
</feature>
<feature type="region of interest" description="Disordered" evidence="1">
    <location>
        <begin position="885"/>
        <end position="917"/>
    </location>
</feature>
<feature type="region of interest" description="Disordered" evidence="1">
    <location>
        <begin position="1480"/>
        <end position="1506"/>
    </location>
</feature>
<feature type="compositionally biased region" description="Polar residues" evidence="1">
    <location>
        <begin position="1818"/>
        <end position="1828"/>
    </location>
</feature>
<feature type="region of interest" description="Disordered" evidence="1">
    <location>
        <begin position="2512"/>
        <end position="2571"/>
    </location>
</feature>
<organism evidence="2 3">
    <name type="scientific">Owenia fusiformis</name>
    <name type="common">Polychaete worm</name>
    <dbReference type="NCBI Taxonomy" id="6347"/>
    <lineage>
        <taxon>Eukaryota</taxon>
        <taxon>Metazoa</taxon>
        <taxon>Spiralia</taxon>
        <taxon>Lophotrochozoa</taxon>
        <taxon>Annelida</taxon>
        <taxon>Polychaeta</taxon>
        <taxon>Sedentaria</taxon>
        <taxon>Canalipalpata</taxon>
        <taxon>Sabellida</taxon>
        <taxon>Oweniida</taxon>
        <taxon>Oweniidae</taxon>
        <taxon>Owenia</taxon>
    </lineage>
</organism>
<feature type="compositionally biased region" description="Polar residues" evidence="1">
    <location>
        <begin position="2100"/>
        <end position="2111"/>
    </location>
</feature>
<feature type="compositionally biased region" description="Low complexity" evidence="1">
    <location>
        <begin position="1836"/>
        <end position="1859"/>
    </location>
</feature>
<feature type="region of interest" description="Disordered" evidence="1">
    <location>
        <begin position="995"/>
        <end position="1077"/>
    </location>
</feature>